<dbReference type="EC" id="7.1.1.9" evidence="3"/>
<keyword evidence="10 16" id="KW-1133">Transmembrane helix</keyword>
<dbReference type="InterPro" id="IPR008972">
    <property type="entry name" value="Cupredoxin"/>
</dbReference>
<proteinExistence type="inferred from homology"/>
<keyword evidence="12 16" id="KW-0472">Membrane</keyword>
<dbReference type="PROSITE" id="PS50857">
    <property type="entry name" value="COX2_CUA"/>
    <property type="match status" value="1"/>
</dbReference>
<sequence>MRTGRLRWRFLQSDLSLFRIRLRQVSPLAVRLAPAAITPLVLLGCAAPLSTLDPAGPSASSIAALWWVMFWGALALFALVIALLAVSLLRPSALASIKPGTWIVGGGLVLPVPILVALLVAALLLGEQLLPKPGGAAPVRIDAHASQWQWRFSYPFIPDAASTSILHLPAGEPVDVVVTAEDVIHSFWVPRLGGKIDAIPGHTNIIRLQADKPGVYRGICAEYCGEGHETMGFEVRAHAPADYAATIGGQP</sequence>
<dbReference type="InterPro" id="IPR002429">
    <property type="entry name" value="CcO_II-like_C"/>
</dbReference>
<keyword evidence="11" id="KW-0186">Copper</keyword>
<evidence type="ECO:0000256" key="15">
    <source>
        <dbReference type="ARBA" id="ARBA00047816"/>
    </source>
</evidence>
<accession>A0A8J6PXE8</accession>
<dbReference type="AlphaFoldDB" id="A0A8J6PXE8"/>
<dbReference type="EMBL" id="JACVVX010000008">
    <property type="protein sequence ID" value="MBD0417031.1"/>
    <property type="molecule type" value="Genomic_DNA"/>
</dbReference>
<dbReference type="Proteomes" id="UP000643405">
    <property type="component" value="Unassembled WGS sequence"/>
</dbReference>
<dbReference type="GO" id="GO:0042773">
    <property type="term" value="P:ATP synthesis coupled electron transport"/>
    <property type="evidence" value="ECO:0007669"/>
    <property type="project" value="TreeGrafter"/>
</dbReference>
<evidence type="ECO:0000256" key="6">
    <source>
        <dbReference type="ARBA" id="ARBA00022692"/>
    </source>
</evidence>
<dbReference type="Gene3D" id="2.60.40.420">
    <property type="entry name" value="Cupredoxins - blue copper proteins"/>
    <property type="match status" value="1"/>
</dbReference>
<dbReference type="InterPro" id="IPR036257">
    <property type="entry name" value="Cyt_c_oxidase_su2_TM_sf"/>
</dbReference>
<dbReference type="InterPro" id="IPR001505">
    <property type="entry name" value="Copper_CuA"/>
</dbReference>
<comment type="caution">
    <text evidence="18">The sequence shown here is derived from an EMBL/GenBank/DDBJ whole genome shotgun (WGS) entry which is preliminary data.</text>
</comment>
<comment type="subcellular location">
    <subcellularLocation>
        <location evidence="1">Membrane</location>
        <topology evidence="1">Multi-pass membrane protein</topology>
    </subcellularLocation>
</comment>
<keyword evidence="4" id="KW-0813">Transport</keyword>
<dbReference type="GO" id="GO:0016020">
    <property type="term" value="C:membrane"/>
    <property type="evidence" value="ECO:0007669"/>
    <property type="project" value="UniProtKB-SubCell"/>
</dbReference>
<evidence type="ECO:0000313" key="18">
    <source>
        <dbReference type="EMBL" id="MBD0417031.1"/>
    </source>
</evidence>
<evidence type="ECO:0000256" key="14">
    <source>
        <dbReference type="ARBA" id="ARBA00031399"/>
    </source>
</evidence>
<dbReference type="Pfam" id="PF00116">
    <property type="entry name" value="COX2"/>
    <property type="match status" value="1"/>
</dbReference>
<dbReference type="PROSITE" id="PS00078">
    <property type="entry name" value="COX2"/>
    <property type="match status" value="1"/>
</dbReference>
<keyword evidence="9" id="KW-0249">Electron transport</keyword>
<evidence type="ECO:0000256" key="9">
    <source>
        <dbReference type="ARBA" id="ARBA00022982"/>
    </source>
</evidence>
<evidence type="ECO:0000256" key="10">
    <source>
        <dbReference type="ARBA" id="ARBA00022989"/>
    </source>
</evidence>
<organism evidence="18 19">
    <name type="scientific">Oryzicola mucosus</name>
    <dbReference type="NCBI Taxonomy" id="2767425"/>
    <lineage>
        <taxon>Bacteria</taxon>
        <taxon>Pseudomonadati</taxon>
        <taxon>Pseudomonadota</taxon>
        <taxon>Alphaproteobacteria</taxon>
        <taxon>Hyphomicrobiales</taxon>
        <taxon>Phyllobacteriaceae</taxon>
        <taxon>Oryzicola</taxon>
    </lineage>
</organism>
<feature type="transmembrane region" description="Helical" evidence="16">
    <location>
        <begin position="28"/>
        <end position="52"/>
    </location>
</feature>
<dbReference type="GO" id="GO:0016491">
    <property type="term" value="F:oxidoreductase activity"/>
    <property type="evidence" value="ECO:0007669"/>
    <property type="project" value="InterPro"/>
</dbReference>
<evidence type="ECO:0000256" key="13">
    <source>
        <dbReference type="ARBA" id="ARBA00024688"/>
    </source>
</evidence>
<evidence type="ECO:0000256" key="12">
    <source>
        <dbReference type="ARBA" id="ARBA00023136"/>
    </source>
</evidence>
<dbReference type="NCBIfam" id="TIGR02866">
    <property type="entry name" value="CoxB"/>
    <property type="match status" value="1"/>
</dbReference>
<evidence type="ECO:0000259" key="17">
    <source>
        <dbReference type="PROSITE" id="PS50857"/>
    </source>
</evidence>
<feature type="domain" description="Cytochrome oxidase subunit II copper A binding" evidence="17">
    <location>
        <begin position="136"/>
        <end position="249"/>
    </location>
</feature>
<evidence type="ECO:0000256" key="1">
    <source>
        <dbReference type="ARBA" id="ARBA00004141"/>
    </source>
</evidence>
<evidence type="ECO:0000256" key="7">
    <source>
        <dbReference type="ARBA" id="ARBA00022723"/>
    </source>
</evidence>
<dbReference type="Gene3D" id="1.10.287.90">
    <property type="match status" value="1"/>
</dbReference>
<comment type="similarity">
    <text evidence="2">Belongs to the cytochrome c oxidase subunit 2 family.</text>
</comment>
<keyword evidence="8" id="KW-1278">Translocase</keyword>
<dbReference type="InterPro" id="IPR045187">
    <property type="entry name" value="CcO_II"/>
</dbReference>
<dbReference type="PANTHER" id="PTHR22888:SF9">
    <property type="entry name" value="CYTOCHROME C OXIDASE SUBUNIT 2"/>
    <property type="match status" value="1"/>
</dbReference>
<reference evidence="18" key="1">
    <citation type="submission" date="2020-09" db="EMBL/GenBank/DDBJ databases">
        <title>Genome seq and assembly of Tianweitania sp.</title>
        <authorList>
            <person name="Chhetri G."/>
        </authorList>
    </citation>
    <scope>NUCLEOTIDE SEQUENCE</scope>
    <source>
        <strain evidence="18">Rool2</strain>
    </source>
</reference>
<evidence type="ECO:0000256" key="4">
    <source>
        <dbReference type="ARBA" id="ARBA00022448"/>
    </source>
</evidence>
<dbReference type="GO" id="GO:0004129">
    <property type="term" value="F:cytochrome-c oxidase activity"/>
    <property type="evidence" value="ECO:0007669"/>
    <property type="project" value="UniProtKB-EC"/>
</dbReference>
<dbReference type="SUPFAM" id="SSF49503">
    <property type="entry name" value="Cupredoxins"/>
    <property type="match status" value="1"/>
</dbReference>
<keyword evidence="5" id="KW-0679">Respiratory chain</keyword>
<comment type="function">
    <text evidence="13">Subunits I and II form the functional core of the enzyme complex. Electrons originating in cytochrome c are transferred via heme a and Cu(A) to the binuclear center formed by heme a3 and Cu(B).</text>
</comment>
<evidence type="ECO:0000256" key="5">
    <source>
        <dbReference type="ARBA" id="ARBA00022660"/>
    </source>
</evidence>
<feature type="transmembrane region" description="Helical" evidence="16">
    <location>
        <begin position="64"/>
        <end position="89"/>
    </location>
</feature>
<evidence type="ECO:0000256" key="3">
    <source>
        <dbReference type="ARBA" id="ARBA00012949"/>
    </source>
</evidence>
<evidence type="ECO:0000256" key="16">
    <source>
        <dbReference type="SAM" id="Phobius"/>
    </source>
</evidence>
<feature type="transmembrane region" description="Helical" evidence="16">
    <location>
        <begin position="101"/>
        <end position="125"/>
    </location>
</feature>
<dbReference type="PANTHER" id="PTHR22888">
    <property type="entry name" value="CYTOCHROME C OXIDASE, SUBUNIT II"/>
    <property type="match status" value="1"/>
</dbReference>
<gene>
    <name evidence="18" type="primary">coxB</name>
    <name evidence="18" type="ORF">ICI42_20470</name>
</gene>
<dbReference type="GO" id="GO:0005507">
    <property type="term" value="F:copper ion binding"/>
    <property type="evidence" value="ECO:0007669"/>
    <property type="project" value="InterPro"/>
</dbReference>
<protein>
    <recommendedName>
        <fullName evidence="3">cytochrome-c oxidase</fullName>
        <ecNumber evidence="3">7.1.1.9</ecNumber>
    </recommendedName>
    <alternativeName>
        <fullName evidence="14">Cytochrome aa3 subunit 2</fullName>
    </alternativeName>
</protein>
<evidence type="ECO:0000256" key="8">
    <source>
        <dbReference type="ARBA" id="ARBA00022967"/>
    </source>
</evidence>
<evidence type="ECO:0000313" key="19">
    <source>
        <dbReference type="Proteomes" id="UP000643405"/>
    </source>
</evidence>
<keyword evidence="7" id="KW-0479">Metal-binding</keyword>
<keyword evidence="19" id="KW-1185">Reference proteome</keyword>
<dbReference type="InterPro" id="IPR014222">
    <property type="entry name" value="Cyt_c_oxidase_su2"/>
</dbReference>
<keyword evidence="6 16" id="KW-0812">Transmembrane</keyword>
<name>A0A8J6PXE8_9HYPH</name>
<comment type="catalytic activity">
    <reaction evidence="15">
        <text>4 Fe(II)-[cytochrome c] + O2 + 8 H(+)(in) = 4 Fe(III)-[cytochrome c] + 2 H2O + 4 H(+)(out)</text>
        <dbReference type="Rhea" id="RHEA:11436"/>
        <dbReference type="Rhea" id="RHEA-COMP:10350"/>
        <dbReference type="Rhea" id="RHEA-COMP:14399"/>
        <dbReference type="ChEBI" id="CHEBI:15377"/>
        <dbReference type="ChEBI" id="CHEBI:15378"/>
        <dbReference type="ChEBI" id="CHEBI:15379"/>
        <dbReference type="ChEBI" id="CHEBI:29033"/>
        <dbReference type="ChEBI" id="CHEBI:29034"/>
        <dbReference type="EC" id="7.1.1.9"/>
    </reaction>
</comment>
<evidence type="ECO:0000256" key="11">
    <source>
        <dbReference type="ARBA" id="ARBA00023008"/>
    </source>
</evidence>
<evidence type="ECO:0000256" key="2">
    <source>
        <dbReference type="ARBA" id="ARBA00007866"/>
    </source>
</evidence>